<keyword evidence="1 2" id="KW-0694">RNA-binding</keyword>
<evidence type="ECO:0000259" key="4">
    <source>
        <dbReference type="PROSITE" id="PS50102"/>
    </source>
</evidence>
<gene>
    <name evidence="5" type="ORF">SASPL_124858</name>
</gene>
<dbReference type="SMART" id="SM00360">
    <property type="entry name" value="RRM"/>
    <property type="match status" value="2"/>
</dbReference>
<feature type="compositionally biased region" description="Polar residues" evidence="3">
    <location>
        <begin position="455"/>
        <end position="465"/>
    </location>
</feature>
<name>A0A8X8XHR1_SALSN</name>
<dbReference type="EMBL" id="PNBA02000009">
    <property type="protein sequence ID" value="KAG6412188.1"/>
    <property type="molecule type" value="Genomic_DNA"/>
</dbReference>
<dbReference type="InterPro" id="IPR000504">
    <property type="entry name" value="RRM_dom"/>
</dbReference>
<proteinExistence type="predicted"/>
<reference evidence="5" key="2">
    <citation type="submission" date="2020-08" db="EMBL/GenBank/DDBJ databases">
        <title>Plant Genome Project.</title>
        <authorList>
            <person name="Zhang R.-G."/>
        </authorList>
    </citation>
    <scope>NUCLEOTIDE SEQUENCE</scope>
    <source>
        <strain evidence="5">Huo1</strain>
        <tissue evidence="5">Leaf</tissue>
    </source>
</reference>
<feature type="domain" description="RRM" evidence="4">
    <location>
        <begin position="344"/>
        <end position="427"/>
    </location>
</feature>
<feature type="region of interest" description="Disordered" evidence="3">
    <location>
        <begin position="1"/>
        <end position="25"/>
    </location>
</feature>
<dbReference type="Gene3D" id="3.30.70.330">
    <property type="match status" value="2"/>
</dbReference>
<comment type="caution">
    <text evidence="5">The sequence shown here is derived from an EMBL/GenBank/DDBJ whole genome shotgun (WGS) entry which is preliminary data.</text>
</comment>
<evidence type="ECO:0000256" key="1">
    <source>
        <dbReference type="ARBA" id="ARBA00022884"/>
    </source>
</evidence>
<protein>
    <recommendedName>
        <fullName evidence="4">RRM domain-containing protein</fullName>
    </recommendedName>
</protein>
<dbReference type="SUPFAM" id="SSF54928">
    <property type="entry name" value="RNA-binding domain, RBD"/>
    <property type="match status" value="1"/>
</dbReference>
<dbReference type="Pfam" id="PF00076">
    <property type="entry name" value="RRM_1"/>
    <property type="match status" value="2"/>
</dbReference>
<evidence type="ECO:0000256" key="2">
    <source>
        <dbReference type="PROSITE-ProRule" id="PRU00176"/>
    </source>
</evidence>
<dbReference type="PROSITE" id="PS50102">
    <property type="entry name" value="RRM"/>
    <property type="match status" value="2"/>
</dbReference>
<feature type="region of interest" description="Disordered" evidence="3">
    <location>
        <begin position="39"/>
        <end position="70"/>
    </location>
</feature>
<sequence>MEPGIGRADGTSYEESGNRFDLDNSSIQHCETGKIDSEAVNVAGGGDGSRNDVDSSCAGGEKPQLGNESAIGGVAGNRSVKKRIVKKTVIVKRVIMKRVPKRVLINRSEEGINLSEVRSNGGVIENSNVVDGSKSLNPVNYVDTDDIKGNDAVGEVERNNVTVSSCDLEVDKAKLSIGTISERKNTVTENELTSCIVENQSTGIVKAADMEIPTGQSERPVGEECGILDAKENGRRDIEAESCSGEVESDEESEAAERRKKRKTEIFLGGLSKATKEEDIREVFEGVGSVVEVRIVVNPTSGKNRGFAFVQFATAADAKKALAKYSEVEICGKLCNTAPVQGSDTIFIGNIDRNWKSGDLVELLEKAGVEKIDTVTIKANPTNKERNRGFAYVELQTSKYARIAFKKLQEKDALGKNQNVNVSWAQPINDPTEEKNSQVKMTASLAKTIPKRKQMTQTSNLTSAQHLEAKENASRTSKKPHTLRNKGKAASSSYDHVKVVNRTSTTEELVQLLRQQASTQNNPPHSGSGAVMSDHCFLLPGSKQPFSQVVSYYSQAYCSVIVFRAMILSLCSTKDCHKCMQKDCIEFLAQGLLDAEAEVLLHATYQISLSHGIGLLQSPYHHQPGPEFPSVVVDKNIFPHNALIEPKLIFPELGKIAGMAIALSEPHYWQPEIELLTTKILILIADVENSSLGLGLIGELMYI</sequence>
<dbReference type="InterPro" id="IPR035979">
    <property type="entry name" value="RBD_domain_sf"/>
</dbReference>
<evidence type="ECO:0000313" key="6">
    <source>
        <dbReference type="Proteomes" id="UP000298416"/>
    </source>
</evidence>
<dbReference type="AlphaFoldDB" id="A0A8X8XHR1"/>
<evidence type="ECO:0000256" key="3">
    <source>
        <dbReference type="SAM" id="MobiDB-lite"/>
    </source>
</evidence>
<dbReference type="GO" id="GO:0003723">
    <property type="term" value="F:RNA binding"/>
    <property type="evidence" value="ECO:0007669"/>
    <property type="project" value="UniProtKB-UniRule"/>
</dbReference>
<feature type="compositionally biased region" description="Basic residues" evidence="3">
    <location>
        <begin position="476"/>
        <end position="487"/>
    </location>
</feature>
<dbReference type="InterPro" id="IPR012677">
    <property type="entry name" value="Nucleotide-bd_a/b_plait_sf"/>
</dbReference>
<feature type="domain" description="RRM" evidence="4">
    <location>
        <begin position="264"/>
        <end position="333"/>
    </location>
</feature>
<organism evidence="5">
    <name type="scientific">Salvia splendens</name>
    <name type="common">Scarlet sage</name>
    <dbReference type="NCBI Taxonomy" id="180675"/>
    <lineage>
        <taxon>Eukaryota</taxon>
        <taxon>Viridiplantae</taxon>
        <taxon>Streptophyta</taxon>
        <taxon>Embryophyta</taxon>
        <taxon>Tracheophyta</taxon>
        <taxon>Spermatophyta</taxon>
        <taxon>Magnoliopsida</taxon>
        <taxon>eudicotyledons</taxon>
        <taxon>Gunneridae</taxon>
        <taxon>Pentapetalae</taxon>
        <taxon>asterids</taxon>
        <taxon>lamiids</taxon>
        <taxon>Lamiales</taxon>
        <taxon>Lamiaceae</taxon>
        <taxon>Nepetoideae</taxon>
        <taxon>Mentheae</taxon>
        <taxon>Salviinae</taxon>
        <taxon>Salvia</taxon>
        <taxon>Salvia subgen. Calosphace</taxon>
        <taxon>core Calosphace</taxon>
    </lineage>
</organism>
<reference evidence="5" key="1">
    <citation type="submission" date="2018-01" db="EMBL/GenBank/DDBJ databases">
        <authorList>
            <person name="Mao J.F."/>
        </authorList>
    </citation>
    <scope>NUCLEOTIDE SEQUENCE</scope>
    <source>
        <strain evidence="5">Huo1</strain>
        <tissue evidence="5">Leaf</tissue>
    </source>
</reference>
<evidence type="ECO:0000313" key="5">
    <source>
        <dbReference type="EMBL" id="KAG6412188.1"/>
    </source>
</evidence>
<feature type="region of interest" description="Disordered" evidence="3">
    <location>
        <begin position="447"/>
        <end position="496"/>
    </location>
</feature>
<feature type="region of interest" description="Disordered" evidence="3">
    <location>
        <begin position="237"/>
        <end position="259"/>
    </location>
</feature>
<dbReference type="PANTHER" id="PTHR21245">
    <property type="entry name" value="HETEROGENEOUS NUCLEAR RIBONUCLEOPROTEIN"/>
    <property type="match status" value="1"/>
</dbReference>
<accession>A0A8X8XHR1</accession>
<keyword evidence="6" id="KW-1185">Reference proteome</keyword>
<dbReference type="CDD" id="cd00590">
    <property type="entry name" value="RRM_SF"/>
    <property type="match status" value="1"/>
</dbReference>
<dbReference type="Proteomes" id="UP000298416">
    <property type="component" value="Unassembled WGS sequence"/>
</dbReference>